<reference evidence="1" key="1">
    <citation type="submission" date="2020-02" db="EMBL/GenBank/DDBJ databases">
        <authorList>
            <person name="Meier V. D."/>
        </authorList>
    </citation>
    <scope>NUCLEOTIDE SEQUENCE</scope>
    <source>
        <strain evidence="1">AVDCRST_MAG94</strain>
    </source>
</reference>
<organism evidence="1">
    <name type="scientific">uncultured Leptolyngbya sp</name>
    <dbReference type="NCBI Taxonomy" id="332963"/>
    <lineage>
        <taxon>Bacteria</taxon>
        <taxon>Bacillati</taxon>
        <taxon>Cyanobacteriota</taxon>
        <taxon>Cyanophyceae</taxon>
        <taxon>Leptolyngbyales</taxon>
        <taxon>Leptolyngbyaceae</taxon>
        <taxon>Leptolyngbya group</taxon>
        <taxon>Leptolyngbya</taxon>
        <taxon>environmental samples</taxon>
    </lineage>
</organism>
<sequence>TAPFLWELSTHQLSVTLAHPRITLLLMGLVSSKSYKSLHQVGSAPLT</sequence>
<proteinExistence type="predicted"/>
<gene>
    <name evidence="1" type="ORF">AVDCRST_MAG94-3915</name>
</gene>
<protein>
    <submittedName>
        <fullName evidence="1">Uncharacterized protein</fullName>
    </submittedName>
</protein>
<dbReference type="EMBL" id="CADCTY010001356">
    <property type="protein sequence ID" value="CAA9368217.1"/>
    <property type="molecule type" value="Genomic_DNA"/>
</dbReference>
<feature type="non-terminal residue" evidence="1">
    <location>
        <position position="1"/>
    </location>
</feature>
<name>A0A6J4MTG7_9CYAN</name>
<dbReference type="AlphaFoldDB" id="A0A6J4MTG7"/>
<accession>A0A6J4MTG7</accession>
<evidence type="ECO:0000313" key="1">
    <source>
        <dbReference type="EMBL" id="CAA9368217.1"/>
    </source>
</evidence>